<protein>
    <recommendedName>
        <fullName evidence="4">ATP synthase protein I</fullName>
    </recommendedName>
</protein>
<dbReference type="Proteomes" id="UP001251870">
    <property type="component" value="Unassembled WGS sequence"/>
</dbReference>
<accession>A0ABU2DSP6</accession>
<gene>
    <name evidence="2" type="ORF">RIL96_08045</name>
</gene>
<evidence type="ECO:0008006" key="4">
    <source>
        <dbReference type="Google" id="ProtNLM"/>
    </source>
</evidence>
<evidence type="ECO:0000313" key="2">
    <source>
        <dbReference type="EMBL" id="MDR8019514.1"/>
    </source>
</evidence>
<sequence length="148" mass="15452">MTVVKHQDLQQTGWRIVLVWALCAGALAAGLAAGLGLLLGGGDEALSAATGGVLVVVLSGVTLLLVDLAERYAPQLSIMVFFLGFLLKVGAFLLAFSLPEVPEWVDPAWAVCSGAAVLVIWQLAQVRAFARMRLTVVPNAPSRTGAAE</sequence>
<dbReference type="RefSeq" id="WP_310548503.1">
    <property type="nucleotide sequence ID" value="NZ_JAVKGR010000008.1"/>
</dbReference>
<organism evidence="2 3">
    <name type="scientific">Nesterenkonia aerolata</name>
    <dbReference type="NCBI Taxonomy" id="3074079"/>
    <lineage>
        <taxon>Bacteria</taxon>
        <taxon>Bacillati</taxon>
        <taxon>Actinomycetota</taxon>
        <taxon>Actinomycetes</taxon>
        <taxon>Micrococcales</taxon>
        <taxon>Micrococcaceae</taxon>
        <taxon>Nesterenkonia</taxon>
    </lineage>
</organism>
<keyword evidence="3" id="KW-1185">Reference proteome</keyword>
<keyword evidence="1" id="KW-0812">Transmembrane</keyword>
<proteinExistence type="predicted"/>
<feature type="transmembrane region" description="Helical" evidence="1">
    <location>
        <begin position="45"/>
        <end position="66"/>
    </location>
</feature>
<evidence type="ECO:0000256" key="1">
    <source>
        <dbReference type="SAM" id="Phobius"/>
    </source>
</evidence>
<feature type="transmembrane region" description="Helical" evidence="1">
    <location>
        <begin position="12"/>
        <end position="39"/>
    </location>
</feature>
<feature type="transmembrane region" description="Helical" evidence="1">
    <location>
        <begin position="78"/>
        <end position="98"/>
    </location>
</feature>
<comment type="caution">
    <text evidence="2">The sequence shown here is derived from an EMBL/GenBank/DDBJ whole genome shotgun (WGS) entry which is preliminary data.</text>
</comment>
<reference evidence="2 3" key="1">
    <citation type="submission" date="2023-09" db="EMBL/GenBank/DDBJ databases">
        <title>Description of three actinobacteria isolated from air of manufacturing shop in a pharmaceutical factory.</title>
        <authorList>
            <person name="Zhang D.-F."/>
        </authorList>
    </citation>
    <scope>NUCLEOTIDE SEQUENCE [LARGE SCALE GENOMIC DNA]</scope>
    <source>
        <strain evidence="2 3">LY-0111</strain>
    </source>
</reference>
<name>A0ABU2DSP6_9MICC</name>
<keyword evidence="1" id="KW-1133">Transmembrane helix</keyword>
<dbReference type="EMBL" id="JAVKGR010000008">
    <property type="protein sequence ID" value="MDR8019514.1"/>
    <property type="molecule type" value="Genomic_DNA"/>
</dbReference>
<evidence type="ECO:0000313" key="3">
    <source>
        <dbReference type="Proteomes" id="UP001251870"/>
    </source>
</evidence>
<feature type="transmembrane region" description="Helical" evidence="1">
    <location>
        <begin position="104"/>
        <end position="124"/>
    </location>
</feature>
<keyword evidence="1" id="KW-0472">Membrane</keyword>